<evidence type="ECO:0000256" key="1">
    <source>
        <dbReference type="ARBA" id="ARBA00010641"/>
    </source>
</evidence>
<evidence type="ECO:0000259" key="5">
    <source>
        <dbReference type="Pfam" id="PF04542"/>
    </source>
</evidence>
<accession>A0A1G1KYT7</accession>
<dbReference type="Gene3D" id="1.10.10.10">
    <property type="entry name" value="Winged helix-like DNA-binding domain superfamily/Winged helix DNA-binding domain"/>
    <property type="match status" value="1"/>
</dbReference>
<dbReference type="EMBL" id="MHFR01000037">
    <property type="protein sequence ID" value="OGW98076.1"/>
    <property type="molecule type" value="Genomic_DNA"/>
</dbReference>
<dbReference type="GO" id="GO:0006352">
    <property type="term" value="P:DNA-templated transcription initiation"/>
    <property type="evidence" value="ECO:0007669"/>
    <property type="project" value="InterPro"/>
</dbReference>
<name>A0A1G1KYT7_9BACT</name>
<dbReference type="GO" id="GO:0016987">
    <property type="term" value="F:sigma factor activity"/>
    <property type="evidence" value="ECO:0007669"/>
    <property type="project" value="UniProtKB-KW"/>
</dbReference>
<dbReference type="InterPro" id="IPR014284">
    <property type="entry name" value="RNA_pol_sigma-70_dom"/>
</dbReference>
<evidence type="ECO:0000256" key="3">
    <source>
        <dbReference type="ARBA" id="ARBA00023082"/>
    </source>
</evidence>
<dbReference type="PANTHER" id="PTHR43133:SF51">
    <property type="entry name" value="RNA POLYMERASE SIGMA FACTOR"/>
    <property type="match status" value="1"/>
</dbReference>
<dbReference type="NCBIfam" id="TIGR02937">
    <property type="entry name" value="sigma70-ECF"/>
    <property type="match status" value="1"/>
</dbReference>
<dbReference type="PANTHER" id="PTHR43133">
    <property type="entry name" value="RNA POLYMERASE ECF-TYPE SIGMA FACTO"/>
    <property type="match status" value="1"/>
</dbReference>
<evidence type="ECO:0000313" key="6">
    <source>
        <dbReference type="EMBL" id="OGW98076.1"/>
    </source>
</evidence>
<dbReference type="InterPro" id="IPR013325">
    <property type="entry name" value="RNA_pol_sigma_r2"/>
</dbReference>
<dbReference type="Proteomes" id="UP000178187">
    <property type="component" value="Unassembled WGS sequence"/>
</dbReference>
<comment type="caution">
    <text evidence="6">The sequence shown here is derived from an EMBL/GenBank/DDBJ whole genome shotgun (WGS) entry which is preliminary data.</text>
</comment>
<dbReference type="Gene3D" id="1.10.1740.10">
    <property type="match status" value="1"/>
</dbReference>
<dbReference type="SUPFAM" id="SSF88946">
    <property type="entry name" value="Sigma2 domain of RNA polymerase sigma factors"/>
    <property type="match status" value="1"/>
</dbReference>
<evidence type="ECO:0000256" key="4">
    <source>
        <dbReference type="ARBA" id="ARBA00023163"/>
    </source>
</evidence>
<protein>
    <recommendedName>
        <fullName evidence="5">RNA polymerase sigma-70 region 2 domain-containing protein</fullName>
    </recommendedName>
</protein>
<feature type="domain" description="RNA polymerase sigma-70 region 2" evidence="5">
    <location>
        <begin position="30"/>
        <end position="107"/>
    </location>
</feature>
<dbReference type="InterPro" id="IPR039425">
    <property type="entry name" value="RNA_pol_sigma-70-like"/>
</dbReference>
<organism evidence="6 7">
    <name type="scientific">Candidatus Danuiimicrobium aquiferis</name>
    <dbReference type="NCBI Taxonomy" id="1801832"/>
    <lineage>
        <taxon>Bacteria</taxon>
        <taxon>Pseudomonadati</taxon>
        <taxon>Candidatus Omnitrophota</taxon>
        <taxon>Candidatus Danuiimicrobium</taxon>
    </lineage>
</organism>
<keyword evidence="3" id="KW-0731">Sigma factor</keyword>
<keyword evidence="4" id="KW-0804">Transcription</keyword>
<dbReference type="Pfam" id="PF04542">
    <property type="entry name" value="Sigma70_r2"/>
    <property type="match status" value="1"/>
</dbReference>
<evidence type="ECO:0000256" key="2">
    <source>
        <dbReference type="ARBA" id="ARBA00023015"/>
    </source>
</evidence>
<sequence length="211" mass="24588">MKEKANIEEEKRLIAACLRGDGQAWGEFITKYNKLIYSSIYRALKWKNWTPDPDLVKDLYQGAFEAILEDDYEKIRQFGWENGCSFATWLGVIVRNRVIDFVRKESKRSSKTESLDGRAVSEEGYRLIDRLKDDSGTALETLTQKEKVELLEKAIETLDENDKVFVKLLLARDFSHQAVARLMGKSLDAVYMQKKRVLEKLKRYLKNYVGF</sequence>
<keyword evidence="2" id="KW-0805">Transcription regulation</keyword>
<dbReference type="InterPro" id="IPR013324">
    <property type="entry name" value="RNA_pol_sigma_r3/r4-like"/>
</dbReference>
<proteinExistence type="inferred from homology"/>
<reference evidence="6 7" key="1">
    <citation type="journal article" date="2016" name="Nat. Commun.">
        <title>Thousands of microbial genomes shed light on interconnected biogeochemical processes in an aquifer system.</title>
        <authorList>
            <person name="Anantharaman K."/>
            <person name="Brown C.T."/>
            <person name="Hug L.A."/>
            <person name="Sharon I."/>
            <person name="Castelle C.J."/>
            <person name="Probst A.J."/>
            <person name="Thomas B.C."/>
            <person name="Singh A."/>
            <person name="Wilkins M.J."/>
            <person name="Karaoz U."/>
            <person name="Brodie E.L."/>
            <person name="Williams K.H."/>
            <person name="Hubbard S.S."/>
            <person name="Banfield J.F."/>
        </authorList>
    </citation>
    <scope>NUCLEOTIDE SEQUENCE [LARGE SCALE GENOMIC DNA]</scope>
</reference>
<dbReference type="SUPFAM" id="SSF88659">
    <property type="entry name" value="Sigma3 and sigma4 domains of RNA polymerase sigma factors"/>
    <property type="match status" value="1"/>
</dbReference>
<dbReference type="AlphaFoldDB" id="A0A1G1KYT7"/>
<dbReference type="InterPro" id="IPR036388">
    <property type="entry name" value="WH-like_DNA-bd_sf"/>
</dbReference>
<dbReference type="InterPro" id="IPR007627">
    <property type="entry name" value="RNA_pol_sigma70_r2"/>
</dbReference>
<evidence type="ECO:0000313" key="7">
    <source>
        <dbReference type="Proteomes" id="UP000178187"/>
    </source>
</evidence>
<gene>
    <name evidence="6" type="ORF">A3G33_07560</name>
</gene>
<comment type="similarity">
    <text evidence="1">Belongs to the sigma-70 factor family. ECF subfamily.</text>
</comment>